<organism evidence="8 9">
    <name type="scientific">Canna indica</name>
    <name type="common">Indian-shot</name>
    <dbReference type="NCBI Taxonomy" id="4628"/>
    <lineage>
        <taxon>Eukaryota</taxon>
        <taxon>Viridiplantae</taxon>
        <taxon>Streptophyta</taxon>
        <taxon>Embryophyta</taxon>
        <taxon>Tracheophyta</taxon>
        <taxon>Spermatophyta</taxon>
        <taxon>Magnoliopsida</taxon>
        <taxon>Liliopsida</taxon>
        <taxon>Zingiberales</taxon>
        <taxon>Cannaceae</taxon>
        <taxon>Canna</taxon>
    </lineage>
</organism>
<name>A0AAQ3QBV1_9LILI</name>
<keyword evidence="2 5" id="KW-0646">Protease inhibitor</keyword>
<dbReference type="Gene3D" id="2.10.69.10">
    <property type="entry name" value="Cysteine Protease (Bromelain) Inhibitor, subunit H"/>
    <property type="match status" value="1"/>
</dbReference>
<feature type="signal peptide" evidence="6">
    <location>
        <begin position="1"/>
        <end position="25"/>
    </location>
</feature>
<feature type="domain" description="Bowman-Birk serine protease inhibitors family" evidence="7">
    <location>
        <begin position="59"/>
        <end position="116"/>
    </location>
</feature>
<dbReference type="GO" id="GO:0004867">
    <property type="term" value="F:serine-type endopeptidase inhibitor activity"/>
    <property type="evidence" value="ECO:0007669"/>
    <property type="project" value="UniProtKB-KW"/>
</dbReference>
<evidence type="ECO:0000259" key="7">
    <source>
        <dbReference type="SMART" id="SM00269"/>
    </source>
</evidence>
<evidence type="ECO:0000256" key="3">
    <source>
        <dbReference type="ARBA" id="ARBA00022900"/>
    </source>
</evidence>
<dbReference type="PANTHER" id="PTHR33479">
    <property type="entry name" value="BOWMAN-BIRK TYPE BRAN TRYPSIN INHIBITOR"/>
    <property type="match status" value="1"/>
</dbReference>
<dbReference type="SUPFAM" id="SSF57247">
    <property type="entry name" value="Bowman-Birk inhibitor, BBI"/>
    <property type="match status" value="1"/>
</dbReference>
<evidence type="ECO:0000313" key="8">
    <source>
        <dbReference type="EMBL" id="WOL06951.1"/>
    </source>
</evidence>
<evidence type="ECO:0000256" key="6">
    <source>
        <dbReference type="SAM" id="SignalP"/>
    </source>
</evidence>
<dbReference type="EMBL" id="CP136894">
    <property type="protein sequence ID" value="WOL06951.1"/>
    <property type="molecule type" value="Genomic_DNA"/>
</dbReference>
<proteinExistence type="inferred from homology"/>
<dbReference type="PANTHER" id="PTHR33479:SF6">
    <property type="entry name" value="BOWMAN-BIRK SERINE PROTEASE INHIBITOR FAMILY PROTEIN, EXPRESSED"/>
    <property type="match status" value="1"/>
</dbReference>
<comment type="similarity">
    <text evidence="1 5">Belongs to the Bowman-Birk serine protease inhibitor family.</text>
</comment>
<keyword evidence="4" id="KW-1015">Disulfide bond</keyword>
<keyword evidence="3 5" id="KW-0722">Serine protease inhibitor</keyword>
<gene>
    <name evidence="8" type="ORF">Cni_G15683</name>
</gene>
<sequence length="124" mass="13387">MSYNPVLLGILLLTAAAVFLASTDAAASSSLPLLPSKFPTEGHGEGAGKSRHGRRTWPCCDRCGGCTKSSPQQCQCQDLVRSCHPSCRNCVRSPLSVSPPMYQCMDRIPNFCQRRCSSEPLLGQ</sequence>
<protein>
    <recommendedName>
        <fullName evidence="7">Bowman-Birk serine protease inhibitors family domain-containing protein</fullName>
    </recommendedName>
</protein>
<evidence type="ECO:0000313" key="9">
    <source>
        <dbReference type="Proteomes" id="UP001327560"/>
    </source>
</evidence>
<feature type="chain" id="PRO_5042813584" description="Bowman-Birk serine protease inhibitors family domain-containing protein" evidence="6">
    <location>
        <begin position="26"/>
        <end position="124"/>
    </location>
</feature>
<keyword evidence="6" id="KW-0732">Signal</keyword>
<dbReference type="Pfam" id="PF00228">
    <property type="entry name" value="Bowman-Birk_leg"/>
    <property type="match status" value="1"/>
</dbReference>
<evidence type="ECO:0000256" key="1">
    <source>
        <dbReference type="ARBA" id="ARBA00008506"/>
    </source>
</evidence>
<reference evidence="8 9" key="1">
    <citation type="submission" date="2023-10" db="EMBL/GenBank/DDBJ databases">
        <title>Chromosome-scale genome assembly provides insights into flower coloration mechanisms of Canna indica.</title>
        <authorList>
            <person name="Li C."/>
        </authorList>
    </citation>
    <scope>NUCLEOTIDE SEQUENCE [LARGE SCALE GENOMIC DNA]</scope>
    <source>
        <tissue evidence="8">Flower</tissue>
    </source>
</reference>
<dbReference type="Proteomes" id="UP001327560">
    <property type="component" value="Chromosome 5"/>
</dbReference>
<dbReference type="AlphaFoldDB" id="A0AAQ3QBV1"/>
<dbReference type="GO" id="GO:0005576">
    <property type="term" value="C:extracellular region"/>
    <property type="evidence" value="ECO:0007669"/>
    <property type="project" value="InterPro"/>
</dbReference>
<dbReference type="InterPro" id="IPR000877">
    <property type="entry name" value="Prot_inh_BBI"/>
</dbReference>
<evidence type="ECO:0000256" key="2">
    <source>
        <dbReference type="ARBA" id="ARBA00022690"/>
    </source>
</evidence>
<keyword evidence="9" id="KW-1185">Reference proteome</keyword>
<dbReference type="InterPro" id="IPR035995">
    <property type="entry name" value="Bowman-Birk_prot_inh"/>
</dbReference>
<evidence type="ECO:0000256" key="5">
    <source>
        <dbReference type="RuleBase" id="RU003856"/>
    </source>
</evidence>
<dbReference type="CDD" id="cd00023">
    <property type="entry name" value="BBI"/>
    <property type="match status" value="1"/>
</dbReference>
<evidence type="ECO:0000256" key="4">
    <source>
        <dbReference type="ARBA" id="ARBA00023157"/>
    </source>
</evidence>
<dbReference type="SMART" id="SM00269">
    <property type="entry name" value="BowB"/>
    <property type="match status" value="1"/>
</dbReference>
<accession>A0AAQ3QBV1</accession>